<dbReference type="Proteomes" id="UP000248340">
    <property type="component" value="Unassembled WGS sequence"/>
</dbReference>
<dbReference type="AlphaFoldDB" id="A0A319CN71"/>
<protein>
    <submittedName>
        <fullName evidence="1">Uncharacterized protein</fullName>
    </submittedName>
</protein>
<dbReference type="RefSeq" id="XP_025496059.1">
    <property type="nucleotide sequence ID" value="XM_025630067.1"/>
</dbReference>
<sequence>MDPPARSDRTETIGTLPAGSREIPHKTAKLLSFQCHSSPPQNGARLLAHCGPAGLGVLGMSTVNSRQLQLTELGGFSGRCQPPLSSPVRSRQASKQPRSMDFWRTPNFPNFLASHLLVESSPSRREIRGEFFVCSYHCWGRGIAKVKLTPVPTALSGAILADPAESRGPGLDFVLNSVSQESMRPGAPSTARDLVD</sequence>
<dbReference type="VEuPathDB" id="FungiDB:BO82DRAFT_140534"/>
<gene>
    <name evidence="1" type="ORF">BO82DRAFT_140534</name>
</gene>
<dbReference type="GeneID" id="37132808"/>
<name>A0A319CN71_9EURO</name>
<dbReference type="EMBL" id="KZ821678">
    <property type="protein sequence ID" value="PYH85859.1"/>
    <property type="molecule type" value="Genomic_DNA"/>
</dbReference>
<dbReference type="OrthoDB" id="10414900at2759"/>
<organism evidence="1 2">
    <name type="scientific">Aspergillus uvarum CBS 121591</name>
    <dbReference type="NCBI Taxonomy" id="1448315"/>
    <lineage>
        <taxon>Eukaryota</taxon>
        <taxon>Fungi</taxon>
        <taxon>Dikarya</taxon>
        <taxon>Ascomycota</taxon>
        <taxon>Pezizomycotina</taxon>
        <taxon>Eurotiomycetes</taxon>
        <taxon>Eurotiomycetidae</taxon>
        <taxon>Eurotiales</taxon>
        <taxon>Aspergillaceae</taxon>
        <taxon>Aspergillus</taxon>
        <taxon>Aspergillus subgen. Circumdati</taxon>
    </lineage>
</organism>
<evidence type="ECO:0000313" key="2">
    <source>
        <dbReference type="Proteomes" id="UP000248340"/>
    </source>
</evidence>
<keyword evidence="2" id="KW-1185">Reference proteome</keyword>
<accession>A0A319CN71</accession>
<reference evidence="1 2" key="1">
    <citation type="submission" date="2016-12" db="EMBL/GenBank/DDBJ databases">
        <title>The genomes of Aspergillus section Nigri reveals drivers in fungal speciation.</title>
        <authorList>
            <consortium name="DOE Joint Genome Institute"/>
            <person name="Vesth T.C."/>
            <person name="Nybo J."/>
            <person name="Theobald S."/>
            <person name="Brandl J."/>
            <person name="Frisvad J.C."/>
            <person name="Nielsen K.F."/>
            <person name="Lyhne E.K."/>
            <person name="Kogle M.E."/>
            <person name="Kuo A."/>
            <person name="Riley R."/>
            <person name="Clum A."/>
            <person name="Nolan M."/>
            <person name="Lipzen A."/>
            <person name="Salamov A."/>
            <person name="Henrissat B."/>
            <person name="Wiebenga A."/>
            <person name="De Vries R.P."/>
            <person name="Grigoriev I.V."/>
            <person name="Mortensen U.H."/>
            <person name="Andersen M.R."/>
            <person name="Baker S.E."/>
        </authorList>
    </citation>
    <scope>NUCLEOTIDE SEQUENCE [LARGE SCALE GENOMIC DNA]</scope>
    <source>
        <strain evidence="1 2">CBS 121591</strain>
    </source>
</reference>
<evidence type="ECO:0000313" key="1">
    <source>
        <dbReference type="EMBL" id="PYH85859.1"/>
    </source>
</evidence>
<proteinExistence type="predicted"/>